<dbReference type="Proteomes" id="UP000182248">
    <property type="component" value="Unassembled WGS sequence"/>
</dbReference>
<dbReference type="SUPFAM" id="SSF46785">
    <property type="entry name" value="Winged helix' DNA-binding domain"/>
    <property type="match status" value="1"/>
</dbReference>
<keyword evidence="5" id="KW-1185">Reference proteome</keyword>
<dbReference type="STRING" id="1150368.SAMN02927921_01522"/>
<evidence type="ECO:0000256" key="3">
    <source>
        <dbReference type="ARBA" id="ARBA00023163"/>
    </source>
</evidence>
<evidence type="ECO:0000313" key="5">
    <source>
        <dbReference type="Proteomes" id="UP000182248"/>
    </source>
</evidence>
<keyword evidence="2" id="KW-0238">DNA-binding</keyword>
<dbReference type="EMBL" id="FPJE01000007">
    <property type="protein sequence ID" value="SFW41100.1"/>
    <property type="molecule type" value="Genomic_DNA"/>
</dbReference>
<dbReference type="InterPro" id="IPR036388">
    <property type="entry name" value="WH-like_DNA-bd_sf"/>
</dbReference>
<dbReference type="AlphaFoldDB" id="A0A1K1P0L7"/>
<proteinExistence type="predicted"/>
<keyword evidence="3" id="KW-0804">Transcription</keyword>
<reference evidence="4 5" key="1">
    <citation type="submission" date="2016-11" db="EMBL/GenBank/DDBJ databases">
        <authorList>
            <person name="Jaros S."/>
            <person name="Januszkiewicz K."/>
            <person name="Wedrychowicz H."/>
        </authorList>
    </citation>
    <scope>NUCLEOTIDE SEQUENCE [LARGE SCALE GENOMIC DNA]</scope>
    <source>
        <strain evidence="4 5">CGMCC 1.12145</strain>
    </source>
</reference>
<dbReference type="Gene3D" id="1.10.10.10">
    <property type="entry name" value="Winged helix-like DNA-binding domain superfamily/Winged helix DNA-binding domain"/>
    <property type="match status" value="1"/>
</dbReference>
<dbReference type="OrthoDB" id="1807857at2"/>
<evidence type="ECO:0008006" key="6">
    <source>
        <dbReference type="Google" id="ProtNLM"/>
    </source>
</evidence>
<dbReference type="InterPro" id="IPR036390">
    <property type="entry name" value="WH_DNA-bd_sf"/>
</dbReference>
<dbReference type="RefSeq" id="WP_072316764.1">
    <property type="nucleotide sequence ID" value="NZ_FPJE01000007.1"/>
</dbReference>
<protein>
    <recommendedName>
        <fullName evidence="6">DNA-binding transcriptional regulator GbsR, MarR family</fullName>
    </recommendedName>
</protein>
<accession>A0A1K1P0L7</accession>
<name>A0A1K1P0L7_9FLAO</name>
<dbReference type="GO" id="GO:0003677">
    <property type="term" value="F:DNA binding"/>
    <property type="evidence" value="ECO:0007669"/>
    <property type="project" value="UniProtKB-KW"/>
</dbReference>
<dbReference type="InterPro" id="IPR052362">
    <property type="entry name" value="HTH-GbsR_regulator"/>
</dbReference>
<evidence type="ECO:0000256" key="2">
    <source>
        <dbReference type="ARBA" id="ARBA00023125"/>
    </source>
</evidence>
<evidence type="ECO:0000313" key="4">
    <source>
        <dbReference type="EMBL" id="SFW41100.1"/>
    </source>
</evidence>
<organism evidence="4 5">
    <name type="scientific">Sinomicrobium oceani</name>
    <dbReference type="NCBI Taxonomy" id="1150368"/>
    <lineage>
        <taxon>Bacteria</taxon>
        <taxon>Pseudomonadati</taxon>
        <taxon>Bacteroidota</taxon>
        <taxon>Flavobacteriia</taxon>
        <taxon>Flavobacteriales</taxon>
        <taxon>Flavobacteriaceae</taxon>
        <taxon>Sinomicrobium</taxon>
    </lineage>
</organism>
<evidence type="ECO:0000256" key="1">
    <source>
        <dbReference type="ARBA" id="ARBA00023015"/>
    </source>
</evidence>
<dbReference type="PANTHER" id="PTHR38465:SF1">
    <property type="entry name" value="HTH-TYPE TRANSCRIPTIONAL REGULATOR MJ1563-RELATED"/>
    <property type="match status" value="1"/>
</dbReference>
<gene>
    <name evidence="4" type="ORF">SAMN02927921_01522</name>
</gene>
<dbReference type="PANTHER" id="PTHR38465">
    <property type="entry name" value="HTH-TYPE TRANSCRIPTIONAL REGULATOR MJ1563-RELATED"/>
    <property type="match status" value="1"/>
</dbReference>
<keyword evidence="1" id="KW-0805">Transcription regulation</keyword>
<sequence>MKCEDLEHEKCNLVEELGVYFEKNEAFSPLSARIFSIMVLTGEGGVTFDELLEKLEASKSSVSTNLQLLQTQGKITYFTKTGDRKRYFKIAPDQMLVRLDEKIEQWKKEKALLQKVHCYKTRFMQNSGQDPDKVGLMFNEHYIKFTEEMLNNLTRLRENISNTINQ</sequence>